<dbReference type="InterPro" id="IPR015424">
    <property type="entry name" value="PyrdxlP-dep_Trfase"/>
</dbReference>
<dbReference type="GO" id="GO:0030170">
    <property type="term" value="F:pyridoxal phosphate binding"/>
    <property type="evidence" value="ECO:0007669"/>
    <property type="project" value="InterPro"/>
</dbReference>
<feature type="modified residue" description="N6-(pyridoxal phosphate)lysine" evidence="6">
    <location>
        <position position="205"/>
    </location>
</feature>
<evidence type="ECO:0000313" key="8">
    <source>
        <dbReference type="EMBL" id="PAU77145.1"/>
    </source>
</evidence>
<dbReference type="InterPro" id="IPR006233">
    <property type="entry name" value="Cys_b_lyase_bac"/>
</dbReference>
<dbReference type="Pfam" id="PF01053">
    <property type="entry name" value="Cys_Met_Meta_PP"/>
    <property type="match status" value="1"/>
</dbReference>
<comment type="cofactor">
    <cofactor evidence="1 7">
        <name>pyridoxal 5'-phosphate</name>
        <dbReference type="ChEBI" id="CHEBI:597326"/>
    </cofactor>
</comment>
<dbReference type="PIRSF" id="PIRSF001434">
    <property type="entry name" value="CGS"/>
    <property type="match status" value="1"/>
</dbReference>
<dbReference type="InterPro" id="IPR015421">
    <property type="entry name" value="PyrdxlP-dep_Trfase_major"/>
</dbReference>
<name>A0A2A2EXN5_9GAMM</name>
<comment type="similarity">
    <text evidence="2 7">Belongs to the trans-sulfuration enzymes family.</text>
</comment>
<dbReference type="GO" id="GO:0047804">
    <property type="term" value="F:cysteine-S-conjugate beta-lyase activity"/>
    <property type="evidence" value="ECO:0007669"/>
    <property type="project" value="InterPro"/>
</dbReference>
<evidence type="ECO:0000256" key="4">
    <source>
        <dbReference type="ARBA" id="ARBA00023239"/>
    </source>
</evidence>
<dbReference type="Gene3D" id="3.90.1150.10">
    <property type="entry name" value="Aspartate Aminotransferase, domain 1"/>
    <property type="match status" value="1"/>
</dbReference>
<dbReference type="PANTHER" id="PTHR43500">
    <property type="entry name" value="CYSTATHIONINE BETA-LYASE-RELATED"/>
    <property type="match status" value="1"/>
</dbReference>
<dbReference type="Gene3D" id="3.40.640.10">
    <property type="entry name" value="Type I PLP-dependent aspartate aminotransferase-like (Major domain)"/>
    <property type="match status" value="1"/>
</dbReference>
<dbReference type="EMBL" id="NSKB01000003">
    <property type="protein sequence ID" value="PAU77145.1"/>
    <property type="molecule type" value="Genomic_DNA"/>
</dbReference>
<evidence type="ECO:0000256" key="3">
    <source>
        <dbReference type="ARBA" id="ARBA00022898"/>
    </source>
</evidence>
<sequence>MQLETDLIHVARPEQRPAPVNPPVVRTSTVTFESLAEMRDTKQRREQGERMFSYGRRGTPTTYALEDAISRLEHGEHTQLLPSGVAAINLVFMSLLGPGAHVVIADSVYQPVRRIVEGWLRPWGVAVDYFDGSAEHLVATLRDDTRLIYTEVPGSLVYEMQDLPALAAIANERGIPLAVDNTWASGIRMQPLAHGAAVSLMAGTKYLVGHSDVMLGSVTANGDIGQRLRETAITMGQSIGGDDAYLALRGVRTLACRMETHDRQARELGEWLVGQPQVVRVHQPSRPEHPGHALWQRDFTGGNGLLTVEFSADTPAQRVDTLVDRLTLFAIGSSWGGFESLALPCNIAAARQLDTRWASRGPCLRLHVGLEAVDDLKADLEQAWAAVQVA</sequence>
<dbReference type="RefSeq" id="WP_095620319.1">
    <property type="nucleotide sequence ID" value="NZ_NSKB01000003.1"/>
</dbReference>
<dbReference type="AlphaFoldDB" id="A0A2A2EXN5"/>
<proteinExistence type="inferred from homology"/>
<dbReference type="GO" id="GO:0019346">
    <property type="term" value="P:transsulfuration"/>
    <property type="evidence" value="ECO:0007669"/>
    <property type="project" value="InterPro"/>
</dbReference>
<gene>
    <name evidence="8" type="primary">metC</name>
    <name evidence="8" type="ORF">CK498_07785</name>
</gene>
<dbReference type="SUPFAM" id="SSF53383">
    <property type="entry name" value="PLP-dependent transferases"/>
    <property type="match status" value="1"/>
</dbReference>
<keyword evidence="4 8" id="KW-0456">Lyase</keyword>
<protein>
    <submittedName>
        <fullName evidence="8">Cystathionine beta-lyase</fullName>
    </submittedName>
</protein>
<dbReference type="Proteomes" id="UP000217771">
    <property type="component" value="Unassembled WGS sequence"/>
</dbReference>
<evidence type="ECO:0000313" key="9">
    <source>
        <dbReference type="Proteomes" id="UP000217771"/>
    </source>
</evidence>
<comment type="catalytic activity">
    <reaction evidence="5">
        <text>L,L-cystathionine + H2O = L-homocysteine + pyruvate + NH4(+)</text>
        <dbReference type="Rhea" id="RHEA:13965"/>
        <dbReference type="ChEBI" id="CHEBI:15361"/>
        <dbReference type="ChEBI" id="CHEBI:15377"/>
        <dbReference type="ChEBI" id="CHEBI:28938"/>
        <dbReference type="ChEBI" id="CHEBI:58161"/>
        <dbReference type="ChEBI" id="CHEBI:58199"/>
    </reaction>
</comment>
<evidence type="ECO:0000256" key="5">
    <source>
        <dbReference type="ARBA" id="ARBA00047517"/>
    </source>
</evidence>
<keyword evidence="9" id="KW-1185">Reference proteome</keyword>
<evidence type="ECO:0000256" key="2">
    <source>
        <dbReference type="ARBA" id="ARBA00009077"/>
    </source>
</evidence>
<dbReference type="PANTHER" id="PTHR43500:SF1">
    <property type="entry name" value="CYSTATHIONINE BETA-LYASE-RELATED"/>
    <property type="match status" value="1"/>
</dbReference>
<dbReference type="InterPro" id="IPR015422">
    <property type="entry name" value="PyrdxlP-dep_Trfase_small"/>
</dbReference>
<dbReference type="NCBIfam" id="TIGR01324">
    <property type="entry name" value="cysta_beta_ly_B"/>
    <property type="match status" value="1"/>
</dbReference>
<evidence type="ECO:0000256" key="7">
    <source>
        <dbReference type="RuleBase" id="RU362118"/>
    </source>
</evidence>
<dbReference type="InterPro" id="IPR000277">
    <property type="entry name" value="Cys/Met-Metab_PyrdxlP-dep_enz"/>
</dbReference>
<accession>A0A2A2EXN5</accession>
<keyword evidence="3 6" id="KW-0663">Pyridoxal phosphate</keyword>
<comment type="caution">
    <text evidence="8">The sequence shown here is derived from an EMBL/GenBank/DDBJ whole genome shotgun (WGS) entry which is preliminary data.</text>
</comment>
<reference evidence="8 9" key="1">
    <citation type="submission" date="2017-08" db="EMBL/GenBank/DDBJ databases">
        <title>Halomonas alkalisoli sp. nov., isolated from saline alkaline soil.</title>
        <authorList>
            <person name="Wang D."/>
            <person name="Zhang G."/>
        </authorList>
    </citation>
    <scope>NUCLEOTIDE SEQUENCE [LARGE SCALE GENOMIC DNA]</scope>
    <source>
        <strain evidence="8 9">WRN001</strain>
    </source>
</reference>
<dbReference type="OrthoDB" id="9805807at2"/>
<evidence type="ECO:0000256" key="6">
    <source>
        <dbReference type="PIRSR" id="PIRSR001434-2"/>
    </source>
</evidence>
<evidence type="ECO:0000256" key="1">
    <source>
        <dbReference type="ARBA" id="ARBA00001933"/>
    </source>
</evidence>
<organism evidence="8 9">
    <name type="scientific">Halomonas salipaludis</name>
    <dbReference type="NCBI Taxonomy" id="2032625"/>
    <lineage>
        <taxon>Bacteria</taxon>
        <taxon>Pseudomonadati</taxon>
        <taxon>Pseudomonadota</taxon>
        <taxon>Gammaproteobacteria</taxon>
        <taxon>Oceanospirillales</taxon>
        <taxon>Halomonadaceae</taxon>
        <taxon>Halomonas</taxon>
    </lineage>
</organism>
<dbReference type="GO" id="GO:0019450">
    <property type="term" value="P:L-cysteine catabolic process to pyruvate"/>
    <property type="evidence" value="ECO:0007669"/>
    <property type="project" value="TreeGrafter"/>
</dbReference>
<dbReference type="FunFam" id="3.40.640.10:FF:000046">
    <property type="entry name" value="Cystathionine gamma-lyase"/>
    <property type="match status" value="1"/>
</dbReference>